<dbReference type="EMBL" id="FNNC01000007">
    <property type="protein sequence ID" value="SDW94116.1"/>
    <property type="molecule type" value="Genomic_DNA"/>
</dbReference>
<dbReference type="Proteomes" id="UP000199488">
    <property type="component" value="Unassembled WGS sequence"/>
</dbReference>
<protein>
    <submittedName>
        <fullName evidence="1">Uncharacterized protein</fullName>
    </submittedName>
</protein>
<proteinExistence type="predicted"/>
<name>A0A1H2XN08_9BACI</name>
<organism evidence="1 2">
    <name type="scientific">Marinococcus luteus</name>
    <dbReference type="NCBI Taxonomy" id="1122204"/>
    <lineage>
        <taxon>Bacteria</taxon>
        <taxon>Bacillati</taxon>
        <taxon>Bacillota</taxon>
        <taxon>Bacilli</taxon>
        <taxon>Bacillales</taxon>
        <taxon>Bacillaceae</taxon>
        <taxon>Marinococcus</taxon>
    </lineage>
</organism>
<gene>
    <name evidence="1" type="ORF">SAMN05421781_2831</name>
</gene>
<dbReference type="AlphaFoldDB" id="A0A1H2XN08"/>
<reference evidence="1 2" key="1">
    <citation type="submission" date="2016-10" db="EMBL/GenBank/DDBJ databases">
        <authorList>
            <person name="de Groot N.N."/>
        </authorList>
    </citation>
    <scope>NUCLEOTIDE SEQUENCE [LARGE SCALE GENOMIC DNA]</scope>
    <source>
        <strain evidence="1 2">DSM 23126</strain>
    </source>
</reference>
<sequence>MKYGIRATDWTNATLYVYYYLKSKKSTHFSEKIMLLPTDKNESKLLNG</sequence>
<evidence type="ECO:0000313" key="2">
    <source>
        <dbReference type="Proteomes" id="UP000199488"/>
    </source>
</evidence>
<evidence type="ECO:0000313" key="1">
    <source>
        <dbReference type="EMBL" id="SDW94116.1"/>
    </source>
</evidence>
<keyword evidence="2" id="KW-1185">Reference proteome</keyword>
<accession>A0A1H2XN08</accession>